<dbReference type="NCBIfam" id="TIGR01730">
    <property type="entry name" value="RND_mfp"/>
    <property type="match status" value="1"/>
</dbReference>
<dbReference type="Proteomes" id="UP001064632">
    <property type="component" value="Chromosome"/>
</dbReference>
<keyword evidence="5" id="KW-1185">Reference proteome</keyword>
<reference evidence="4" key="1">
    <citation type="submission" date="2022-09" db="EMBL/GenBank/DDBJ databases">
        <title>Tahibacter sp. nov., isolated from a fresh water.</title>
        <authorList>
            <person name="Baek J.H."/>
            <person name="Lee J.K."/>
            <person name="Kim J.M."/>
            <person name="Jeon C.O."/>
        </authorList>
    </citation>
    <scope>NUCLEOTIDE SEQUENCE</scope>
    <source>
        <strain evidence="4">W38</strain>
    </source>
</reference>
<sequence>MDRPIEVSPARRWRRIAMVVGGVFAALLLVREIRSRSLPGVQKDSISVAQVRQANFEDAVNLRGAIMPETSVVLGASEGGRVEKIHIKEGTAVKKGDLLLEISNTSLQLAVVRGQADLAEQTNLLLGNQISSEQRRLELGRELLAAQTQLDKHRRQLKRLTELRKTGAVSVETLEDAQRNVEQQEQLKKLVEHSLAENLALRSRQERELQSTVSMLHKNIDIAQQVLDRLAVRSPIDGRLTSLKAEVGSTLREGDVIGQIDDESQLKVQANVDEFYIPRLQVAQHATVLYGGKSFPLAVKRIYPQVTNGQFRIDLDFVGEKPADLRMGQSLSLQLQLSNGASALQVASGPYVAQTGGRYVYVYDESRGTAQRRDLKLGRQSESAIEVLSGLKAGEYVITSSYETFGEAAEIRVLN</sequence>
<evidence type="ECO:0000259" key="3">
    <source>
        <dbReference type="Pfam" id="PF25917"/>
    </source>
</evidence>
<dbReference type="RefSeq" id="WP_261693260.1">
    <property type="nucleotide sequence ID" value="NZ_CP104694.1"/>
</dbReference>
<evidence type="ECO:0000256" key="1">
    <source>
        <dbReference type="ARBA" id="ARBA00009477"/>
    </source>
</evidence>
<dbReference type="EMBL" id="CP104694">
    <property type="protein sequence ID" value="UXI66276.1"/>
    <property type="molecule type" value="Genomic_DNA"/>
</dbReference>
<evidence type="ECO:0000256" key="2">
    <source>
        <dbReference type="SAM" id="Coils"/>
    </source>
</evidence>
<dbReference type="InterPro" id="IPR006143">
    <property type="entry name" value="RND_pump_MFP"/>
</dbReference>
<evidence type="ECO:0000313" key="4">
    <source>
        <dbReference type="EMBL" id="UXI66276.1"/>
    </source>
</evidence>
<dbReference type="Gene3D" id="2.40.30.170">
    <property type="match status" value="1"/>
</dbReference>
<dbReference type="SUPFAM" id="SSF111369">
    <property type="entry name" value="HlyD-like secretion proteins"/>
    <property type="match status" value="1"/>
</dbReference>
<accession>A0ABY6B862</accession>
<dbReference type="Gene3D" id="2.40.50.100">
    <property type="match status" value="1"/>
</dbReference>
<organism evidence="4 5">
    <name type="scientific">Tahibacter amnicola</name>
    <dbReference type="NCBI Taxonomy" id="2976241"/>
    <lineage>
        <taxon>Bacteria</taxon>
        <taxon>Pseudomonadati</taxon>
        <taxon>Pseudomonadota</taxon>
        <taxon>Gammaproteobacteria</taxon>
        <taxon>Lysobacterales</taxon>
        <taxon>Rhodanobacteraceae</taxon>
        <taxon>Tahibacter</taxon>
    </lineage>
</organism>
<dbReference type="Gene3D" id="1.10.287.470">
    <property type="entry name" value="Helix hairpin bin"/>
    <property type="match status" value="1"/>
</dbReference>
<keyword evidence="2" id="KW-0175">Coiled coil</keyword>
<dbReference type="Gene3D" id="2.40.420.20">
    <property type="match status" value="1"/>
</dbReference>
<dbReference type="PANTHER" id="PTHR30469:SF15">
    <property type="entry name" value="HLYD FAMILY OF SECRETION PROTEINS"/>
    <property type="match status" value="1"/>
</dbReference>
<dbReference type="InterPro" id="IPR058625">
    <property type="entry name" value="MdtA-like_BSH"/>
</dbReference>
<proteinExistence type="inferred from homology"/>
<feature type="domain" description="Multidrug resistance protein MdtA-like barrel-sandwich hybrid" evidence="3">
    <location>
        <begin position="79"/>
        <end position="255"/>
    </location>
</feature>
<gene>
    <name evidence="4" type="ORF">N4264_16135</name>
</gene>
<evidence type="ECO:0000313" key="5">
    <source>
        <dbReference type="Proteomes" id="UP001064632"/>
    </source>
</evidence>
<name>A0ABY6B862_9GAMM</name>
<feature type="coiled-coil region" evidence="2">
    <location>
        <begin position="143"/>
        <end position="194"/>
    </location>
</feature>
<protein>
    <submittedName>
        <fullName evidence="4">Efflux RND transporter periplasmic adaptor subunit</fullName>
    </submittedName>
</protein>
<dbReference type="PANTHER" id="PTHR30469">
    <property type="entry name" value="MULTIDRUG RESISTANCE PROTEIN MDTA"/>
    <property type="match status" value="1"/>
</dbReference>
<comment type="similarity">
    <text evidence="1">Belongs to the membrane fusion protein (MFP) (TC 8.A.1) family.</text>
</comment>
<dbReference type="Pfam" id="PF25917">
    <property type="entry name" value="BSH_RND"/>
    <property type="match status" value="1"/>
</dbReference>